<reference evidence="5 6" key="1">
    <citation type="submission" date="2016-11" db="EMBL/GenBank/DDBJ databases">
        <authorList>
            <person name="Jaros S."/>
            <person name="Januszkiewicz K."/>
            <person name="Wedrychowicz H."/>
        </authorList>
    </citation>
    <scope>NUCLEOTIDE SEQUENCE [LARGE SCALE GENOMIC DNA]</scope>
    <source>
        <strain evidence="5 6">DSM 21864</strain>
    </source>
</reference>
<accession>A0A1M6HLD7</accession>
<dbReference type="AlphaFoldDB" id="A0A1M6HLD7"/>
<dbReference type="SUPFAM" id="SSF100950">
    <property type="entry name" value="NagB/RpiA/CoA transferase-like"/>
    <property type="match status" value="1"/>
</dbReference>
<dbReference type="GO" id="GO:0003677">
    <property type="term" value="F:DNA binding"/>
    <property type="evidence" value="ECO:0007669"/>
    <property type="project" value="UniProtKB-KW"/>
</dbReference>
<sequence>MFAEERQNNIAKLLKDKSSIRVNELSEIFNVSESTIRRDLQEMEERNLLMRTHGGAVGVNRTNFEPNFIDKKNEREADKVHIAEIAATMIEDGDTIILDSGTTTLEIAKRIKAKSLTVITNSIDIAAELSLKEGVETIVAGGSLRVSTRAMVGHIAENTFRNFRVDKAFIGTNGISIEEGITTPNMVEAQTKKAMINCARKVIVVADSSKFTNVSFAVICPVKAVTSIITSEDIDKTIIKSFEEIGVDIITK</sequence>
<dbReference type="RefSeq" id="WP_073007079.1">
    <property type="nucleotide sequence ID" value="NZ_FQZO01000003.1"/>
</dbReference>
<dbReference type="InterPro" id="IPR036390">
    <property type="entry name" value="WH_DNA-bd_sf"/>
</dbReference>
<dbReference type="SUPFAM" id="SSF46785">
    <property type="entry name" value="Winged helix' DNA-binding domain"/>
    <property type="match status" value="1"/>
</dbReference>
<keyword evidence="2" id="KW-0238">DNA-binding</keyword>
<gene>
    <name evidence="5" type="ORF">SAMN05444401_2562</name>
</gene>
<dbReference type="GO" id="GO:0003700">
    <property type="term" value="F:DNA-binding transcription factor activity"/>
    <property type="evidence" value="ECO:0007669"/>
    <property type="project" value="InterPro"/>
</dbReference>
<dbReference type="PANTHER" id="PTHR30363:SF44">
    <property type="entry name" value="AGA OPERON TRANSCRIPTIONAL REPRESSOR-RELATED"/>
    <property type="match status" value="1"/>
</dbReference>
<proteinExistence type="predicted"/>
<evidence type="ECO:0000313" key="6">
    <source>
        <dbReference type="Proteomes" id="UP000184080"/>
    </source>
</evidence>
<evidence type="ECO:0000256" key="2">
    <source>
        <dbReference type="ARBA" id="ARBA00023125"/>
    </source>
</evidence>
<dbReference type="InterPro" id="IPR001034">
    <property type="entry name" value="DeoR_HTH"/>
</dbReference>
<dbReference type="InterPro" id="IPR014036">
    <property type="entry name" value="DeoR-like_C"/>
</dbReference>
<dbReference type="InterPro" id="IPR037171">
    <property type="entry name" value="NagB/RpiA_transferase-like"/>
</dbReference>
<dbReference type="Proteomes" id="UP000184080">
    <property type="component" value="Unassembled WGS sequence"/>
</dbReference>
<dbReference type="Pfam" id="PF08220">
    <property type="entry name" value="HTH_DeoR"/>
    <property type="match status" value="1"/>
</dbReference>
<feature type="domain" description="HTH deoR-type" evidence="4">
    <location>
        <begin position="3"/>
        <end position="58"/>
    </location>
</feature>
<dbReference type="OrthoDB" id="9797223at2"/>
<dbReference type="Pfam" id="PF00455">
    <property type="entry name" value="DeoRC"/>
    <property type="match status" value="1"/>
</dbReference>
<dbReference type="PROSITE" id="PS00894">
    <property type="entry name" value="HTH_DEOR_1"/>
    <property type="match status" value="1"/>
</dbReference>
<dbReference type="Gene3D" id="3.40.50.1360">
    <property type="match status" value="1"/>
</dbReference>
<evidence type="ECO:0000313" key="5">
    <source>
        <dbReference type="EMBL" id="SHJ22967.1"/>
    </source>
</evidence>
<dbReference type="Gene3D" id="1.10.10.10">
    <property type="entry name" value="Winged helix-like DNA-binding domain superfamily/Winged helix DNA-binding domain"/>
    <property type="match status" value="1"/>
</dbReference>
<protein>
    <submittedName>
        <fullName evidence="5">Transcriptional regulator, DeoR family</fullName>
    </submittedName>
</protein>
<dbReference type="InterPro" id="IPR050313">
    <property type="entry name" value="Carb_Metab_HTH_regulators"/>
</dbReference>
<name>A0A1M6HLD7_9CLOT</name>
<evidence type="ECO:0000256" key="3">
    <source>
        <dbReference type="ARBA" id="ARBA00023163"/>
    </source>
</evidence>
<dbReference type="PRINTS" id="PR00037">
    <property type="entry name" value="HTHLACR"/>
</dbReference>
<organism evidence="5 6">
    <name type="scientific">Clostridium amylolyticum</name>
    <dbReference type="NCBI Taxonomy" id="1121298"/>
    <lineage>
        <taxon>Bacteria</taxon>
        <taxon>Bacillati</taxon>
        <taxon>Bacillota</taxon>
        <taxon>Clostridia</taxon>
        <taxon>Eubacteriales</taxon>
        <taxon>Clostridiaceae</taxon>
        <taxon>Clostridium</taxon>
    </lineage>
</organism>
<dbReference type="PROSITE" id="PS51000">
    <property type="entry name" value="HTH_DEOR_2"/>
    <property type="match status" value="1"/>
</dbReference>
<dbReference type="SMART" id="SM00420">
    <property type="entry name" value="HTH_DEOR"/>
    <property type="match status" value="1"/>
</dbReference>
<dbReference type="PANTHER" id="PTHR30363">
    <property type="entry name" value="HTH-TYPE TRANSCRIPTIONAL REGULATOR SRLR-RELATED"/>
    <property type="match status" value="1"/>
</dbReference>
<keyword evidence="6" id="KW-1185">Reference proteome</keyword>
<dbReference type="EMBL" id="FQZO01000003">
    <property type="protein sequence ID" value="SHJ22967.1"/>
    <property type="molecule type" value="Genomic_DNA"/>
</dbReference>
<evidence type="ECO:0000259" key="4">
    <source>
        <dbReference type="PROSITE" id="PS51000"/>
    </source>
</evidence>
<dbReference type="STRING" id="1121298.SAMN05444401_2562"/>
<dbReference type="SMART" id="SM01134">
    <property type="entry name" value="DeoRC"/>
    <property type="match status" value="1"/>
</dbReference>
<dbReference type="InterPro" id="IPR018356">
    <property type="entry name" value="Tscrpt_reg_HTH_DeoR_CS"/>
</dbReference>
<dbReference type="InterPro" id="IPR036388">
    <property type="entry name" value="WH-like_DNA-bd_sf"/>
</dbReference>
<evidence type="ECO:0000256" key="1">
    <source>
        <dbReference type="ARBA" id="ARBA00023015"/>
    </source>
</evidence>
<keyword evidence="1" id="KW-0805">Transcription regulation</keyword>
<keyword evidence="3" id="KW-0804">Transcription</keyword>